<gene>
    <name evidence="2" type="ORF">AOC03_04260</name>
</gene>
<dbReference type="EMBL" id="CP012678">
    <property type="protein sequence ID" value="ALF59363.1"/>
    <property type="molecule type" value="Genomic_DNA"/>
</dbReference>
<proteinExistence type="predicted"/>
<dbReference type="RefSeq" id="WP_062533749.1">
    <property type="nucleotide sequence ID" value="NZ_CP012678.1"/>
</dbReference>
<dbReference type="Proteomes" id="UP000059847">
    <property type="component" value="Chromosome"/>
</dbReference>
<organism evidence="2 3">
    <name type="scientific">Psychrobacter urativorans</name>
    <dbReference type="NCBI Taxonomy" id="45610"/>
    <lineage>
        <taxon>Bacteria</taxon>
        <taxon>Pseudomonadati</taxon>
        <taxon>Pseudomonadota</taxon>
        <taxon>Gammaproteobacteria</taxon>
        <taxon>Moraxellales</taxon>
        <taxon>Moraxellaceae</taxon>
        <taxon>Psychrobacter</taxon>
    </lineage>
</organism>
<sequence length="328" mass="36951">MTQPFTSDNHSAQKLSGQGRRVEDNVEQLSQLADNAQPAIVHPNFDPRQTALDPARPLTDIPEPARRVNSQLRRLYGSAKGFYQPKEDGLSKWKLVASESFADYLGFLTAAQLISIPDSFYHNHSEQPLLASLDTMTLLDMADIGQVIQKYPQLTRYGFATDHLNNKKTTDVKANDTSVSLRSIIKRHNTDELLNSIYADDWQVILQPEQFESGVGSLATDIMACSVALHVLKQCATRKSINRSYSAEQICQHVRSYVLSQVCRTPALRYQYRHIRLFAGHIIVAAQHLGWELQIADDGQCYFNLSSRCGLLTRYANMQDYAINGWSS</sequence>
<dbReference type="KEGG" id="pur:AOC03_04260"/>
<evidence type="ECO:0000256" key="1">
    <source>
        <dbReference type="SAM" id="MobiDB-lite"/>
    </source>
</evidence>
<feature type="region of interest" description="Disordered" evidence="1">
    <location>
        <begin position="1"/>
        <end position="62"/>
    </location>
</feature>
<dbReference type="OrthoDB" id="6660337at2"/>
<keyword evidence="3" id="KW-1185">Reference proteome</keyword>
<accession>A0A0M3V8K9</accession>
<evidence type="ECO:0000313" key="2">
    <source>
        <dbReference type="EMBL" id="ALF59363.1"/>
    </source>
</evidence>
<evidence type="ECO:0000313" key="3">
    <source>
        <dbReference type="Proteomes" id="UP000059847"/>
    </source>
</evidence>
<dbReference type="AlphaFoldDB" id="A0A0M3V8K9"/>
<name>A0A0M3V8K9_9GAMM</name>
<reference evidence="2 3" key="1">
    <citation type="submission" date="2015-09" db="EMBL/GenBank/DDBJ databases">
        <title>Complete genome of Psychrobacter urativorans R10.10B.</title>
        <authorList>
            <person name="See-Too W.S."/>
            <person name="Chan K.G."/>
        </authorList>
    </citation>
    <scope>NUCLEOTIDE SEQUENCE [LARGE SCALE GENOMIC DNA]</scope>
    <source>
        <strain evidence="2 3">R10.10B</strain>
    </source>
</reference>
<dbReference type="STRING" id="45610.AOC03_04260"/>
<protein>
    <submittedName>
        <fullName evidence="2">Uncharacterized protein</fullName>
    </submittedName>
</protein>
<feature type="compositionally biased region" description="Polar residues" evidence="1">
    <location>
        <begin position="1"/>
        <end position="16"/>
    </location>
</feature>